<gene>
    <name evidence="1" type="ORF">NAT50_11475</name>
</gene>
<name>A0ABT0TR64_9FLAO</name>
<accession>A0ABT0TR64</accession>
<proteinExistence type="predicted"/>
<evidence type="ECO:0008006" key="3">
    <source>
        <dbReference type="Google" id="ProtNLM"/>
    </source>
</evidence>
<dbReference type="Proteomes" id="UP001317191">
    <property type="component" value="Unassembled WGS sequence"/>
</dbReference>
<evidence type="ECO:0000313" key="1">
    <source>
        <dbReference type="EMBL" id="MCL9809977.1"/>
    </source>
</evidence>
<protein>
    <recommendedName>
        <fullName evidence="3">Transposase</fullName>
    </recommendedName>
</protein>
<reference evidence="1 2" key="1">
    <citation type="submission" date="2022-05" db="EMBL/GenBank/DDBJ databases">
        <title>Flavobacterium sp., isolated from activated sludge.</title>
        <authorList>
            <person name="Ran Q."/>
        </authorList>
    </citation>
    <scope>NUCLEOTIDE SEQUENCE [LARGE SCALE GENOMIC DNA]</scope>
    <source>
        <strain evidence="1 2">HXWNR70</strain>
    </source>
</reference>
<keyword evidence="2" id="KW-1185">Reference proteome</keyword>
<dbReference type="EMBL" id="JAMLJM010000011">
    <property type="protein sequence ID" value="MCL9809977.1"/>
    <property type="molecule type" value="Genomic_DNA"/>
</dbReference>
<evidence type="ECO:0000313" key="2">
    <source>
        <dbReference type="Proteomes" id="UP001317191"/>
    </source>
</evidence>
<sequence>MANKVTDMSKIRKVIKFHCSGKSKLFISNYLSLSRNTVKKYISLFELLGLSFEAIEAKTDAELEVLFSQNTVETIDPRLQKLYDFFPQMERELKKVGVTVQHMWERYIAIHPDGFKSSQFRHHFKIWSKRVNPVMHMNHKAGDKMYVDYAGKTLSIADKDTGEIKEVQFFVPY</sequence>
<dbReference type="RefSeq" id="WP_250593370.1">
    <property type="nucleotide sequence ID" value="NZ_JAMLJM010000011.1"/>
</dbReference>
<comment type="caution">
    <text evidence="1">The sequence shown here is derived from an EMBL/GenBank/DDBJ whole genome shotgun (WGS) entry which is preliminary data.</text>
</comment>
<organism evidence="1 2">
    <name type="scientific">Flavobacterium luminosum</name>
    <dbReference type="NCBI Taxonomy" id="2949086"/>
    <lineage>
        <taxon>Bacteria</taxon>
        <taxon>Pseudomonadati</taxon>
        <taxon>Bacteroidota</taxon>
        <taxon>Flavobacteriia</taxon>
        <taxon>Flavobacteriales</taxon>
        <taxon>Flavobacteriaceae</taxon>
        <taxon>Flavobacterium</taxon>
    </lineage>
</organism>